<keyword evidence="2" id="KW-1185">Reference proteome</keyword>
<dbReference type="AlphaFoldDB" id="F0Z6X6"/>
<proteinExistence type="predicted"/>
<protein>
    <submittedName>
        <fullName evidence="1">Uncharacterized protein</fullName>
    </submittedName>
</protein>
<dbReference type="RefSeq" id="XP_003283218.1">
    <property type="nucleotide sequence ID" value="XM_003283170.1"/>
</dbReference>
<sequence length="55" mass="6036">MVEGPSIEEFDEELGEWITIYTASPTFAHTTPIASSNYPKFYAPESKFDSTGASS</sequence>
<dbReference type="EMBL" id="GL870944">
    <property type="protein sequence ID" value="EGC40282.1"/>
    <property type="molecule type" value="Genomic_DNA"/>
</dbReference>
<dbReference type="VEuPathDB" id="AmoebaDB:DICPUDRAFT_146801"/>
<name>F0Z6X6_DICPU</name>
<accession>F0Z6X6</accession>
<evidence type="ECO:0000313" key="1">
    <source>
        <dbReference type="EMBL" id="EGC40282.1"/>
    </source>
</evidence>
<gene>
    <name evidence="1" type="ORF">DICPUDRAFT_146801</name>
</gene>
<dbReference type="GeneID" id="10503600"/>
<evidence type="ECO:0000313" key="2">
    <source>
        <dbReference type="Proteomes" id="UP000001064"/>
    </source>
</evidence>
<dbReference type="Proteomes" id="UP000001064">
    <property type="component" value="Unassembled WGS sequence"/>
</dbReference>
<dbReference type="InParanoid" id="F0Z6X6"/>
<reference evidence="2" key="1">
    <citation type="journal article" date="2011" name="Genome Biol.">
        <title>Comparative genomics of the social amoebae Dictyostelium discoideum and Dictyostelium purpureum.</title>
        <authorList>
            <consortium name="US DOE Joint Genome Institute (JGI-PGF)"/>
            <person name="Sucgang R."/>
            <person name="Kuo A."/>
            <person name="Tian X."/>
            <person name="Salerno W."/>
            <person name="Parikh A."/>
            <person name="Feasley C.L."/>
            <person name="Dalin E."/>
            <person name="Tu H."/>
            <person name="Huang E."/>
            <person name="Barry K."/>
            <person name="Lindquist E."/>
            <person name="Shapiro H."/>
            <person name="Bruce D."/>
            <person name="Schmutz J."/>
            <person name="Salamov A."/>
            <person name="Fey P."/>
            <person name="Gaudet P."/>
            <person name="Anjard C."/>
            <person name="Babu M.M."/>
            <person name="Basu S."/>
            <person name="Bushmanova Y."/>
            <person name="van der Wel H."/>
            <person name="Katoh-Kurasawa M."/>
            <person name="Dinh C."/>
            <person name="Coutinho P.M."/>
            <person name="Saito T."/>
            <person name="Elias M."/>
            <person name="Schaap P."/>
            <person name="Kay R.R."/>
            <person name="Henrissat B."/>
            <person name="Eichinger L."/>
            <person name="Rivero F."/>
            <person name="Putnam N.H."/>
            <person name="West C.M."/>
            <person name="Loomis W.F."/>
            <person name="Chisholm R.L."/>
            <person name="Shaulsky G."/>
            <person name="Strassmann J.E."/>
            <person name="Queller D.C."/>
            <person name="Kuspa A."/>
            <person name="Grigoriev I.V."/>
        </authorList>
    </citation>
    <scope>NUCLEOTIDE SEQUENCE [LARGE SCALE GENOMIC DNA]</scope>
    <source>
        <strain evidence="2">QSDP1</strain>
    </source>
</reference>
<dbReference type="KEGG" id="dpp:DICPUDRAFT_146801"/>
<organism evidence="1 2">
    <name type="scientific">Dictyostelium purpureum</name>
    <name type="common">Slime mold</name>
    <dbReference type="NCBI Taxonomy" id="5786"/>
    <lineage>
        <taxon>Eukaryota</taxon>
        <taxon>Amoebozoa</taxon>
        <taxon>Evosea</taxon>
        <taxon>Eumycetozoa</taxon>
        <taxon>Dictyostelia</taxon>
        <taxon>Dictyosteliales</taxon>
        <taxon>Dictyosteliaceae</taxon>
        <taxon>Dictyostelium</taxon>
    </lineage>
</organism>